<dbReference type="RefSeq" id="XP_024877409.1">
    <property type="nucleotide sequence ID" value="XM_025021641.1"/>
</dbReference>
<dbReference type="PANTHER" id="PTHR21113:SF4">
    <property type="entry name" value="CHITIN-BINDING TYPE-4 DOMAIN-CONTAINING PROTEIN"/>
    <property type="match status" value="1"/>
</dbReference>
<feature type="domain" description="Chitin-binding type-4" evidence="2">
    <location>
        <begin position="23"/>
        <end position="212"/>
    </location>
</feature>
<accession>A0A6J1Q5D4</accession>
<feature type="chain" id="PRO_5026696524" evidence="1">
    <location>
        <begin position="23"/>
        <end position="216"/>
    </location>
</feature>
<dbReference type="Proteomes" id="UP000504618">
    <property type="component" value="Unplaced"/>
</dbReference>
<organism evidence="3 4">
    <name type="scientific">Temnothorax curvispinosus</name>
    <dbReference type="NCBI Taxonomy" id="300111"/>
    <lineage>
        <taxon>Eukaryota</taxon>
        <taxon>Metazoa</taxon>
        <taxon>Ecdysozoa</taxon>
        <taxon>Arthropoda</taxon>
        <taxon>Hexapoda</taxon>
        <taxon>Insecta</taxon>
        <taxon>Pterygota</taxon>
        <taxon>Neoptera</taxon>
        <taxon>Endopterygota</taxon>
        <taxon>Hymenoptera</taxon>
        <taxon>Apocrita</taxon>
        <taxon>Aculeata</taxon>
        <taxon>Formicoidea</taxon>
        <taxon>Formicidae</taxon>
        <taxon>Myrmicinae</taxon>
        <taxon>Temnothorax</taxon>
    </lineage>
</organism>
<dbReference type="GeneID" id="112458188"/>
<keyword evidence="1" id="KW-0732">Signal</keyword>
<dbReference type="InterPro" id="IPR004302">
    <property type="entry name" value="Cellulose/chitin-bd_N"/>
</dbReference>
<evidence type="ECO:0000256" key="1">
    <source>
        <dbReference type="SAM" id="SignalP"/>
    </source>
</evidence>
<name>A0A6J1Q5D4_9HYME</name>
<dbReference type="OrthoDB" id="64893at2759"/>
<evidence type="ECO:0000313" key="4">
    <source>
        <dbReference type="RefSeq" id="XP_024877409.1"/>
    </source>
</evidence>
<gene>
    <name evidence="4" type="primary">LOC112458188</name>
</gene>
<protein>
    <submittedName>
        <fullName evidence="4">Uncharacterized protein LOC112458188</fullName>
    </submittedName>
</protein>
<keyword evidence="3" id="KW-1185">Reference proteome</keyword>
<feature type="signal peptide" evidence="1">
    <location>
        <begin position="1"/>
        <end position="22"/>
    </location>
</feature>
<evidence type="ECO:0000313" key="3">
    <source>
        <dbReference type="Proteomes" id="UP000504618"/>
    </source>
</evidence>
<sequence length="216" mass="23921">MTFTKLFVLTVVICINLQEISGHGMMFDPINRSSAWRKGFPVEPNYTDNEHFCGGYGIHHGKNGGKCGECGDDYSLPRPRPNENGGIYGTGVIVQKYKAGSTIDVTVRLTASHLGHFEFHLCPLKSEKELETDVCFNKYPLPLANGSGYKYPIKIHGSRDHSLKLVLPKGVTCKQCVIRWHYRTGNTWGTCEDGTKGMGCGPQETFRSCADVTITN</sequence>
<dbReference type="PANTHER" id="PTHR21113">
    <property type="entry name" value="AGAP001705-PA"/>
    <property type="match status" value="1"/>
</dbReference>
<dbReference type="AlphaFoldDB" id="A0A6J1Q5D4"/>
<proteinExistence type="predicted"/>
<dbReference type="Pfam" id="PF03067">
    <property type="entry name" value="LPMO_10"/>
    <property type="match status" value="1"/>
</dbReference>
<reference evidence="4" key="1">
    <citation type="submission" date="2025-08" db="UniProtKB">
        <authorList>
            <consortium name="RefSeq"/>
        </authorList>
    </citation>
    <scope>IDENTIFICATION</scope>
    <source>
        <tissue evidence="4">Whole body</tissue>
    </source>
</reference>
<evidence type="ECO:0000259" key="2">
    <source>
        <dbReference type="Pfam" id="PF03067"/>
    </source>
</evidence>